<dbReference type="EMBL" id="FNIE01000008">
    <property type="protein sequence ID" value="SDO19670.1"/>
    <property type="molecule type" value="Genomic_DNA"/>
</dbReference>
<organism evidence="5 6">
    <name type="scientific">Actinacidiphila guanduensis</name>
    <dbReference type="NCBI Taxonomy" id="310781"/>
    <lineage>
        <taxon>Bacteria</taxon>
        <taxon>Bacillati</taxon>
        <taxon>Actinomycetota</taxon>
        <taxon>Actinomycetes</taxon>
        <taxon>Kitasatosporales</taxon>
        <taxon>Streptomycetaceae</taxon>
        <taxon>Actinacidiphila</taxon>
    </lineage>
</organism>
<evidence type="ECO:0000313" key="6">
    <source>
        <dbReference type="Proteomes" id="UP000199341"/>
    </source>
</evidence>
<dbReference type="InterPro" id="IPR036921">
    <property type="entry name" value="PurM-like_N_sf"/>
</dbReference>
<dbReference type="Pfam" id="PF00586">
    <property type="entry name" value="AIRS"/>
    <property type="match status" value="1"/>
</dbReference>
<evidence type="ECO:0000259" key="3">
    <source>
        <dbReference type="Pfam" id="PF00586"/>
    </source>
</evidence>
<proteinExistence type="inferred from homology"/>
<reference evidence="5 6" key="1">
    <citation type="submission" date="2016-10" db="EMBL/GenBank/DDBJ databases">
        <authorList>
            <person name="de Groot N.N."/>
        </authorList>
    </citation>
    <scope>NUCLEOTIDE SEQUENCE [LARGE SCALE GENOMIC DNA]</scope>
    <source>
        <strain evidence="5 6">CGMCC 4.2022</strain>
    </source>
</reference>
<dbReference type="PANTHER" id="PTHR30303:SF0">
    <property type="entry name" value="CARBAMOYL DEHYDRATASE HYPE"/>
    <property type="match status" value="1"/>
</dbReference>
<protein>
    <submittedName>
        <fullName evidence="5">Hydrogenase maturation protein, carbamoyl dehydratase HypE</fullName>
    </submittedName>
</protein>
<dbReference type="SUPFAM" id="SSF55326">
    <property type="entry name" value="PurM N-terminal domain-like"/>
    <property type="match status" value="1"/>
</dbReference>
<dbReference type="InterPro" id="IPR011854">
    <property type="entry name" value="HypE"/>
</dbReference>
<dbReference type="PIRSF" id="PIRSF005644">
    <property type="entry name" value="Hdrgns_mtr_HypE"/>
    <property type="match status" value="1"/>
</dbReference>
<comment type="similarity">
    <text evidence="1">Belongs to the HypE family.</text>
</comment>
<dbReference type="CDD" id="cd02197">
    <property type="entry name" value="HypE"/>
    <property type="match status" value="1"/>
</dbReference>
<dbReference type="Gene3D" id="3.30.1330.10">
    <property type="entry name" value="PurM-like, N-terminal domain"/>
    <property type="match status" value="1"/>
</dbReference>
<evidence type="ECO:0000259" key="4">
    <source>
        <dbReference type="Pfam" id="PF02769"/>
    </source>
</evidence>
<dbReference type="SUPFAM" id="SSF56042">
    <property type="entry name" value="PurM C-terminal domain-like"/>
    <property type="match status" value="1"/>
</dbReference>
<feature type="region of interest" description="Disordered" evidence="2">
    <location>
        <begin position="1"/>
        <end position="22"/>
    </location>
</feature>
<gene>
    <name evidence="5" type="ORF">SAMN05216259_10894</name>
</gene>
<evidence type="ECO:0000256" key="1">
    <source>
        <dbReference type="ARBA" id="ARBA00006243"/>
    </source>
</evidence>
<dbReference type="InterPro" id="IPR016188">
    <property type="entry name" value="PurM-like_N"/>
</dbReference>
<dbReference type="InterPro" id="IPR010918">
    <property type="entry name" value="PurM-like_C_dom"/>
</dbReference>
<dbReference type="RefSeq" id="WP_407639697.1">
    <property type="nucleotide sequence ID" value="NZ_FNIE01000008.1"/>
</dbReference>
<dbReference type="STRING" id="310781.SAMN05216259_10894"/>
<dbReference type="InterPro" id="IPR036676">
    <property type="entry name" value="PurM-like_C_sf"/>
</dbReference>
<dbReference type="AlphaFoldDB" id="A0A1H0HKN5"/>
<dbReference type="PANTHER" id="PTHR30303">
    <property type="entry name" value="HYDROGENASE ISOENZYMES FORMATION PROTEIN HYPE"/>
    <property type="match status" value="1"/>
</dbReference>
<keyword evidence="6" id="KW-1185">Reference proteome</keyword>
<evidence type="ECO:0000313" key="5">
    <source>
        <dbReference type="EMBL" id="SDO19670.1"/>
    </source>
</evidence>
<dbReference type="GO" id="GO:0051604">
    <property type="term" value="P:protein maturation"/>
    <property type="evidence" value="ECO:0007669"/>
    <property type="project" value="TreeGrafter"/>
</dbReference>
<name>A0A1H0HKN5_9ACTN</name>
<dbReference type="NCBIfam" id="TIGR02124">
    <property type="entry name" value="hypE"/>
    <property type="match status" value="1"/>
</dbReference>
<feature type="domain" description="PurM-like C-terminal" evidence="4">
    <location>
        <begin position="200"/>
        <end position="345"/>
    </location>
</feature>
<dbReference type="Gene3D" id="3.90.650.10">
    <property type="entry name" value="PurM-like C-terminal domain"/>
    <property type="match status" value="1"/>
</dbReference>
<sequence>MADITDLSRTGEPGRAAATVPAPAAPDFSGWTCPAPLRDQEHIVMGHGGGGALSAELVEHVFAPAFGGPLLAGLGDSAVLRLGGARLAFSTDSYVVRPLFFPGGSIGDLAVNGTVNDLAMSGAKAAYLSCAFILEEGVETATVARVAQALGAAARTAGVEVATGDTKVVEAGHGDGIYLNTAGIGLIPDGVDIRPQRAVPGDVVLVSGPVGVHGTAIMSVREGLEFGVSVRSDCAALGGLVEAMLAVTPDLHVLRDPTRGGLAAALGEIAAAAGVGVTVQERSVPVPPEVANACAVLGLDPWYVANEGKLVAFVPPEHADAVLAAMRSHPLGAEAAVIGTCVEEHPGMVVARTTFGGTRVVDMPLGEQLPRIC</sequence>
<dbReference type="Proteomes" id="UP000199341">
    <property type="component" value="Unassembled WGS sequence"/>
</dbReference>
<dbReference type="Pfam" id="PF02769">
    <property type="entry name" value="AIRS_C"/>
    <property type="match status" value="1"/>
</dbReference>
<evidence type="ECO:0000256" key="2">
    <source>
        <dbReference type="SAM" id="MobiDB-lite"/>
    </source>
</evidence>
<feature type="domain" description="PurM-like N-terminal" evidence="3">
    <location>
        <begin position="76"/>
        <end position="187"/>
    </location>
</feature>
<accession>A0A1H0HKN5</accession>